<evidence type="ECO:0000313" key="1">
    <source>
        <dbReference type="EMBL" id="TXG78322.1"/>
    </source>
</evidence>
<evidence type="ECO:0000313" key="2">
    <source>
        <dbReference type="Proteomes" id="UP000321026"/>
    </source>
</evidence>
<sequence length="113" mass="12618">MGRKQKGRISKTATYTPEFIAWINSQIQGDEGFGGVVERLIDENRNRILELEQQTAGYHTDDLQGKATKRGGQDIDEAIRMVSLSLQAWMTNPADIAARSAFESALRHVLDRG</sequence>
<dbReference type="Proteomes" id="UP000321026">
    <property type="component" value="Unassembled WGS sequence"/>
</dbReference>
<reference evidence="1 2" key="1">
    <citation type="submission" date="2018-09" db="EMBL/GenBank/DDBJ databases">
        <title>Metagenome Assembled Genomes from an Advanced Water Purification Facility.</title>
        <authorList>
            <person name="Stamps B.W."/>
            <person name="Spear J.R."/>
        </authorList>
    </citation>
    <scope>NUCLEOTIDE SEQUENCE [LARGE SCALE GENOMIC DNA]</scope>
    <source>
        <strain evidence="1">Bin_63_2</strain>
    </source>
</reference>
<comment type="caution">
    <text evidence="1">The sequence shown here is derived from an EMBL/GenBank/DDBJ whole genome shotgun (WGS) entry which is preliminary data.</text>
</comment>
<gene>
    <name evidence="1" type="ORF">E6Q11_01320</name>
</gene>
<dbReference type="EMBL" id="SSDS01000020">
    <property type="protein sequence ID" value="TXG78322.1"/>
    <property type="molecule type" value="Genomic_DNA"/>
</dbReference>
<proteinExistence type="predicted"/>
<accession>A0A5C7JBE8</accession>
<protein>
    <submittedName>
        <fullName evidence="1">Uncharacterized protein</fullName>
    </submittedName>
</protein>
<name>A0A5C7JBE8_9BACT</name>
<organism evidence="1 2">
    <name type="scientific">Candidatus Dojkabacteria bacterium</name>
    <dbReference type="NCBI Taxonomy" id="2099670"/>
    <lineage>
        <taxon>Bacteria</taxon>
        <taxon>Candidatus Dojkabacteria</taxon>
    </lineage>
</organism>
<dbReference type="AlphaFoldDB" id="A0A5C7JBE8"/>